<dbReference type="InterPro" id="IPR052016">
    <property type="entry name" value="Bact_Sigma-Reg"/>
</dbReference>
<keyword evidence="5" id="KW-1185">Reference proteome</keyword>
<sequence>MVVFFIFWCMAGVCSYVEGADKEPEKKYVLVLNSYSKGYEWTDKEQSGIESVLTPKDGIILMVEYMDTKRVNTPEHFRLFKDLLVNKLQHAKIKIELVICTDNDALNFMIKYSNEILPNTPVVFCGANNFDATQMGDFKLYTGVNEKTDIADNVEMILKVHPSTTQVHIISDKTTTGKLYRTEFDAMAPRFKDRVKFVFYDNISISELKDTLSKLSGDSVALYLSFFEDNTGKLFTPSESLPEITGASAVPVYGVVDYMMGYGIVGGLLISGFEQGVTAGKLTLNVLRSKTPAVMPDVVIKSPHVLEFDYRALQRFDIDVASLPKNAKIKYEPETFYYKYKRIIWSFVAVLMILNVYITVLMINIKRRIRAEKGLQNILTACASFFEFKSTDDFVVRIKKLLGSLVNIKEEVLFFKNTHDSVGDVLKDLVFVQADGNMNIRQMAEVKDTIDIKVTNILKDALAQKKNTYIKDACILYFANKSIPANTIFIEGRKRFDNLDKNILEMFTSNLGLTFDNFEKQKLEESLHFAGQIQMNMLSKNSEEFSQTYGIDLHAFITPAKVVGGDFYDYFSIDGDHLCLVMADVADKGMPAALFMAVAKTLIRAIAAGNPNVTDILYKVNNELAKDNDDAMFVTLFMVILNYKTGEMSFSNAGHNPPYLMADGKIQPIGTKDVGIVLGIMPEAIYSVETIQLSNGDGVFMYTDGIVEAMNITHELFGEHRLEKRLASCVNMSAKMVVDVVLSDVTKFTEGAPQSDDITVMSVFYKKQG</sequence>
<evidence type="ECO:0000259" key="3">
    <source>
        <dbReference type="SMART" id="SM00331"/>
    </source>
</evidence>
<dbReference type="PANTHER" id="PTHR43156">
    <property type="entry name" value="STAGE II SPORULATION PROTEIN E-RELATED"/>
    <property type="match status" value="1"/>
</dbReference>
<dbReference type="InterPro" id="IPR021800">
    <property type="entry name" value="DUF3369"/>
</dbReference>
<protein>
    <submittedName>
        <fullName evidence="4">SpoIIE family protein phosphatase</fullName>
    </submittedName>
</protein>
<evidence type="ECO:0000256" key="2">
    <source>
        <dbReference type="SAM" id="Phobius"/>
    </source>
</evidence>
<dbReference type="Pfam" id="PF07228">
    <property type="entry name" value="SpoIIE"/>
    <property type="match status" value="1"/>
</dbReference>
<reference evidence="4 5" key="1">
    <citation type="journal article" date="2020" name="J Geophys Res Biogeosci">
        <title>Magnetotaxis as an Adaptation to Enable Bacterial Shuttling of Microbial Sulfur and Sulfur Cycling Across Aquatic Oxic#Anoxic Interfaces.</title>
        <authorList>
            <person name="Li J."/>
            <person name="Liu P."/>
            <person name="Wang J."/>
            <person name="Roberts A.P."/>
            <person name="Pan Y."/>
        </authorList>
    </citation>
    <scope>NUCLEOTIDE SEQUENCE [LARGE SCALE GENOMIC DNA]</scope>
    <source>
        <strain evidence="4 5">MYR-1_YQ</strain>
    </source>
</reference>
<accession>A0ABS6RWF5</accession>
<keyword evidence="1" id="KW-0378">Hydrolase</keyword>
<dbReference type="SMART" id="SM00331">
    <property type="entry name" value="PP2C_SIG"/>
    <property type="match status" value="1"/>
</dbReference>
<dbReference type="Gene3D" id="3.60.40.10">
    <property type="entry name" value="PPM-type phosphatase domain"/>
    <property type="match status" value="1"/>
</dbReference>
<dbReference type="InterPro" id="IPR001932">
    <property type="entry name" value="PPM-type_phosphatase-like_dom"/>
</dbReference>
<dbReference type="Pfam" id="PF04392">
    <property type="entry name" value="ABC_sub_bind"/>
    <property type="match status" value="1"/>
</dbReference>
<evidence type="ECO:0000256" key="1">
    <source>
        <dbReference type="ARBA" id="ARBA00022801"/>
    </source>
</evidence>
<feature type="transmembrane region" description="Helical" evidence="2">
    <location>
        <begin position="343"/>
        <end position="363"/>
    </location>
</feature>
<evidence type="ECO:0000313" key="5">
    <source>
        <dbReference type="Proteomes" id="UP001196980"/>
    </source>
</evidence>
<comment type="caution">
    <text evidence="4">The sequence shown here is derived from an EMBL/GenBank/DDBJ whole genome shotgun (WGS) entry which is preliminary data.</text>
</comment>
<dbReference type="SUPFAM" id="SSF81606">
    <property type="entry name" value="PP2C-like"/>
    <property type="match status" value="1"/>
</dbReference>
<dbReference type="Proteomes" id="UP001196980">
    <property type="component" value="Unassembled WGS sequence"/>
</dbReference>
<dbReference type="Gene3D" id="3.40.50.2300">
    <property type="match status" value="2"/>
</dbReference>
<dbReference type="EMBL" id="JABXWD010000060">
    <property type="protein sequence ID" value="MBV6340947.1"/>
    <property type="molecule type" value="Genomic_DNA"/>
</dbReference>
<keyword evidence="2" id="KW-1133">Transmembrane helix</keyword>
<dbReference type="InterPro" id="IPR036457">
    <property type="entry name" value="PPM-type-like_dom_sf"/>
</dbReference>
<evidence type="ECO:0000313" key="4">
    <source>
        <dbReference type="EMBL" id="MBV6340947.1"/>
    </source>
</evidence>
<dbReference type="InterPro" id="IPR007487">
    <property type="entry name" value="ABC_transpt-TYRBP-like"/>
</dbReference>
<proteinExistence type="predicted"/>
<organism evidence="4 5">
    <name type="scientific">Candidatus Magnetobacterium casense</name>
    <dbReference type="NCBI Taxonomy" id="1455061"/>
    <lineage>
        <taxon>Bacteria</taxon>
        <taxon>Pseudomonadati</taxon>
        <taxon>Nitrospirota</taxon>
        <taxon>Thermodesulfovibrionia</taxon>
        <taxon>Thermodesulfovibrionales</taxon>
        <taxon>Candidatus Magnetobacteriaceae</taxon>
        <taxon>Candidatus Magnetobacterium</taxon>
    </lineage>
</organism>
<gene>
    <name evidence="4" type="ORF">HWQ67_05070</name>
</gene>
<dbReference type="Pfam" id="PF11849">
    <property type="entry name" value="DUF3369"/>
    <property type="match status" value="1"/>
</dbReference>
<name>A0ABS6RWF5_9BACT</name>
<keyword evidence="2" id="KW-0472">Membrane</keyword>
<dbReference type="PANTHER" id="PTHR43156:SF2">
    <property type="entry name" value="STAGE II SPORULATION PROTEIN E"/>
    <property type="match status" value="1"/>
</dbReference>
<feature type="domain" description="PPM-type phosphatase" evidence="3">
    <location>
        <begin position="548"/>
        <end position="765"/>
    </location>
</feature>
<keyword evidence="2" id="KW-0812">Transmembrane</keyword>